<gene>
    <name evidence="2" type="ordered locus">Psta_0126</name>
</gene>
<dbReference type="KEGG" id="psl:Psta_0126"/>
<proteinExistence type="predicted"/>
<dbReference type="InterPro" id="IPR012495">
    <property type="entry name" value="TadE-like_dom"/>
</dbReference>
<sequence>MTRISRITIVRQRRAAAATELAVCLPLLVALCLVSVDLGRFAQAYIAVGNSARVAAERGATRAYLATTAATWEAEVRAAAEAEMTAEEGFDPTLVVIEIDVENDDHNLPRGTVRVTYPLRLVMDWPGIPRDIPLTRQVSIRRFR</sequence>
<dbReference type="AlphaFoldDB" id="D2R0F4"/>
<dbReference type="STRING" id="530564.Psta_0126"/>
<name>D2R0F4_PIRSD</name>
<dbReference type="Proteomes" id="UP000001887">
    <property type="component" value="Chromosome"/>
</dbReference>
<dbReference type="EMBL" id="CP001848">
    <property type="protein sequence ID" value="ADB14822.1"/>
    <property type="molecule type" value="Genomic_DNA"/>
</dbReference>
<feature type="domain" description="TadE-like" evidence="1">
    <location>
        <begin position="16"/>
        <end position="56"/>
    </location>
</feature>
<organism evidence="2 3">
    <name type="scientific">Pirellula staleyi (strain ATCC 27377 / DSM 6068 / ICPB 4128)</name>
    <name type="common">Pirella staleyi</name>
    <dbReference type="NCBI Taxonomy" id="530564"/>
    <lineage>
        <taxon>Bacteria</taxon>
        <taxon>Pseudomonadati</taxon>
        <taxon>Planctomycetota</taxon>
        <taxon>Planctomycetia</taxon>
        <taxon>Pirellulales</taxon>
        <taxon>Pirellulaceae</taxon>
        <taxon>Pirellula</taxon>
    </lineage>
</organism>
<evidence type="ECO:0000259" key="1">
    <source>
        <dbReference type="Pfam" id="PF07811"/>
    </source>
</evidence>
<accession>D2R0F4</accession>
<reference evidence="2 3" key="1">
    <citation type="journal article" date="2009" name="Stand. Genomic Sci.">
        <title>Complete genome sequence of Pirellula staleyi type strain (ATCC 27377).</title>
        <authorList>
            <person name="Clum A."/>
            <person name="Tindall B.J."/>
            <person name="Sikorski J."/>
            <person name="Ivanova N."/>
            <person name="Mavrommatis K."/>
            <person name="Lucas S."/>
            <person name="Glavina del Rio T."/>
            <person name="Nolan M."/>
            <person name="Chen F."/>
            <person name="Tice H."/>
            <person name="Pitluck S."/>
            <person name="Cheng J.F."/>
            <person name="Chertkov O."/>
            <person name="Brettin T."/>
            <person name="Han C."/>
            <person name="Detter J.C."/>
            <person name="Kuske C."/>
            <person name="Bruce D."/>
            <person name="Goodwin L."/>
            <person name="Ovchinikova G."/>
            <person name="Pati A."/>
            <person name="Mikhailova N."/>
            <person name="Chen A."/>
            <person name="Palaniappan K."/>
            <person name="Land M."/>
            <person name="Hauser L."/>
            <person name="Chang Y.J."/>
            <person name="Jeffries C.D."/>
            <person name="Chain P."/>
            <person name="Rohde M."/>
            <person name="Goker M."/>
            <person name="Bristow J."/>
            <person name="Eisen J.A."/>
            <person name="Markowitz V."/>
            <person name="Hugenholtz P."/>
            <person name="Kyrpides N.C."/>
            <person name="Klenk H.P."/>
            <person name="Lapidus A."/>
        </authorList>
    </citation>
    <scope>NUCLEOTIDE SEQUENCE [LARGE SCALE GENOMIC DNA]</scope>
    <source>
        <strain evidence="3">ATCC 27377 / DSM 6068 / ICPB 4128</strain>
    </source>
</reference>
<protein>
    <recommendedName>
        <fullName evidence="1">TadE-like domain-containing protein</fullName>
    </recommendedName>
</protein>
<evidence type="ECO:0000313" key="2">
    <source>
        <dbReference type="EMBL" id="ADB14822.1"/>
    </source>
</evidence>
<keyword evidence="3" id="KW-1185">Reference proteome</keyword>
<dbReference type="HOGENOM" id="CLU_1794682_0_0_0"/>
<dbReference type="eggNOG" id="COG4961">
    <property type="taxonomic scope" value="Bacteria"/>
</dbReference>
<evidence type="ECO:0000313" key="3">
    <source>
        <dbReference type="Proteomes" id="UP000001887"/>
    </source>
</evidence>
<dbReference type="Pfam" id="PF07811">
    <property type="entry name" value="TadE"/>
    <property type="match status" value="1"/>
</dbReference>